<dbReference type="PANTHER" id="PTHR43649:SF31">
    <property type="entry name" value="SN-GLYCEROL-3-PHOSPHATE-BINDING PERIPLASMIC PROTEIN UGPB"/>
    <property type="match status" value="1"/>
</dbReference>
<keyword evidence="6" id="KW-0732">Signal</keyword>
<protein>
    <recommendedName>
        <fullName evidence="4">sn-glycerol-3-phosphate-binding periplasmic protein UgpB</fullName>
    </recommendedName>
</protein>
<name>A0A0W0YZW4_LEGSP</name>
<keyword evidence="9" id="KW-1185">Reference proteome</keyword>
<dbReference type="GO" id="GO:0042597">
    <property type="term" value="C:periplasmic space"/>
    <property type="evidence" value="ECO:0007669"/>
    <property type="project" value="UniProtKB-SubCell"/>
</dbReference>
<dbReference type="STRING" id="452.Lspi_1904"/>
<dbReference type="PROSITE" id="PS01037">
    <property type="entry name" value="SBP_BACTERIAL_1"/>
    <property type="match status" value="1"/>
</dbReference>
<evidence type="ECO:0000256" key="4">
    <source>
        <dbReference type="ARBA" id="ARBA00017470"/>
    </source>
</evidence>
<dbReference type="SUPFAM" id="SSF53850">
    <property type="entry name" value="Periplasmic binding protein-like II"/>
    <property type="match status" value="1"/>
</dbReference>
<evidence type="ECO:0000256" key="6">
    <source>
        <dbReference type="ARBA" id="ARBA00022729"/>
    </source>
</evidence>
<dbReference type="InterPro" id="IPR050490">
    <property type="entry name" value="Bact_solute-bd_prot1"/>
</dbReference>
<comment type="subcellular location">
    <subcellularLocation>
        <location evidence="1">Periplasm</location>
    </subcellularLocation>
</comment>
<evidence type="ECO:0000313" key="9">
    <source>
        <dbReference type="Proteomes" id="UP000054877"/>
    </source>
</evidence>
<accession>A0A0W0YZW4</accession>
<evidence type="ECO:0000313" key="8">
    <source>
        <dbReference type="EMBL" id="KTD62054.1"/>
    </source>
</evidence>
<dbReference type="GO" id="GO:0055085">
    <property type="term" value="P:transmembrane transport"/>
    <property type="evidence" value="ECO:0007669"/>
    <property type="project" value="InterPro"/>
</dbReference>
<dbReference type="Proteomes" id="UP000054877">
    <property type="component" value="Unassembled WGS sequence"/>
</dbReference>
<proteinExistence type="inferred from homology"/>
<reference evidence="8 9" key="1">
    <citation type="submission" date="2015-11" db="EMBL/GenBank/DDBJ databases">
        <title>Genomic analysis of 38 Legionella species identifies large and diverse effector repertoires.</title>
        <authorList>
            <person name="Burstein D."/>
            <person name="Amaro F."/>
            <person name="Zusman T."/>
            <person name="Lifshitz Z."/>
            <person name="Cohen O."/>
            <person name="Gilbert J.A."/>
            <person name="Pupko T."/>
            <person name="Shuman H.A."/>
            <person name="Segal G."/>
        </authorList>
    </citation>
    <scope>NUCLEOTIDE SEQUENCE [LARGE SCALE GENOMIC DNA]</scope>
    <source>
        <strain evidence="8 9">Mt.St.Helens-9</strain>
    </source>
</reference>
<dbReference type="Pfam" id="PF13416">
    <property type="entry name" value="SBP_bac_8"/>
    <property type="match status" value="1"/>
</dbReference>
<dbReference type="Gene3D" id="3.40.190.10">
    <property type="entry name" value="Periplasmic binding protein-like II"/>
    <property type="match status" value="2"/>
</dbReference>
<evidence type="ECO:0000256" key="3">
    <source>
        <dbReference type="ARBA" id="ARBA00011557"/>
    </source>
</evidence>
<dbReference type="InterPro" id="IPR006061">
    <property type="entry name" value="SBP_1_CS"/>
</dbReference>
<dbReference type="PANTHER" id="PTHR43649">
    <property type="entry name" value="ARABINOSE-BINDING PROTEIN-RELATED"/>
    <property type="match status" value="1"/>
</dbReference>
<dbReference type="CDD" id="cd14748">
    <property type="entry name" value="PBP2_UgpB"/>
    <property type="match status" value="1"/>
</dbReference>
<evidence type="ECO:0000256" key="1">
    <source>
        <dbReference type="ARBA" id="ARBA00004418"/>
    </source>
</evidence>
<dbReference type="RefSeq" id="WP_058483824.1">
    <property type="nucleotide sequence ID" value="NZ_CAAAII010000008.1"/>
</dbReference>
<dbReference type="EMBL" id="LNYX01000030">
    <property type="protein sequence ID" value="KTD62054.1"/>
    <property type="molecule type" value="Genomic_DNA"/>
</dbReference>
<dbReference type="InterPro" id="IPR006059">
    <property type="entry name" value="SBP"/>
</dbReference>
<gene>
    <name evidence="8" type="primary">ugpB</name>
    <name evidence="8" type="ORF">Lspi_1904</name>
</gene>
<comment type="caution">
    <text evidence="8">The sequence shown here is derived from an EMBL/GenBank/DDBJ whole genome shotgun (WGS) entry which is preliminary data.</text>
</comment>
<comment type="subunit">
    <text evidence="3">The complex is composed of two ATP-binding proteins (UgpC), two transmembrane proteins (UgpA and UgpE) and a solute-binding protein (UgpB).</text>
</comment>
<organism evidence="8 9">
    <name type="scientific">Legionella spiritensis</name>
    <dbReference type="NCBI Taxonomy" id="452"/>
    <lineage>
        <taxon>Bacteria</taxon>
        <taxon>Pseudomonadati</taxon>
        <taxon>Pseudomonadota</taxon>
        <taxon>Gammaproteobacteria</taxon>
        <taxon>Legionellales</taxon>
        <taxon>Legionellaceae</taxon>
        <taxon>Legionella</taxon>
    </lineage>
</organism>
<dbReference type="OrthoDB" id="4393730at2"/>
<evidence type="ECO:0000256" key="7">
    <source>
        <dbReference type="ARBA" id="ARBA00022764"/>
    </source>
</evidence>
<sequence length="424" mass="47429">MKRIVLFIILFIQAYSLAAKPVELVLWHSLAGQLGNELKQLIHDFNESQQDVVVKPVYKGDYIDSLTSFAAAFRAKQPPVLIQVFEVGTATMLNPKGIIKPADDIMIENGYLLPKTSFFPAVRDYYSQSGKLQALPFNTSVPVIFYNADVLAKAGYSGDNFPKTWEAMDRLAARLKQSGAVCVYSSAYPSWIQIESFSSLHGLPMTDHHSHKAIYNNQAVIRHLERLRRWQKQHYFEYGGRTSDATVLFTSGRCAMFSQSSGSYNSLVALVRFPVGVAALPLDSQASQKRYPNVAGGAALWAVSGYSPEVYRGVARFYAYLTQPENQLRWHQRTGYIPVGLSGVYKDLATRSDHPALRIARLDLSDNNRSDMAHSGPQNQIRTINDEAMEAIFSGLKTPKQAMDDAVLRANYTIMRFLRNTGSH</sequence>
<keyword evidence="7" id="KW-0574">Periplasm</keyword>
<dbReference type="AlphaFoldDB" id="A0A0W0YZW4"/>
<dbReference type="PATRIC" id="fig|452.5.peg.2090"/>
<keyword evidence="5" id="KW-0813">Transport</keyword>
<evidence type="ECO:0000256" key="2">
    <source>
        <dbReference type="ARBA" id="ARBA00008520"/>
    </source>
</evidence>
<evidence type="ECO:0000256" key="5">
    <source>
        <dbReference type="ARBA" id="ARBA00022448"/>
    </source>
</evidence>
<comment type="similarity">
    <text evidence="2">Belongs to the bacterial solute-binding protein 1 family.</text>
</comment>